<dbReference type="EMBL" id="JBBKZU010000006">
    <property type="protein sequence ID" value="MEJ8812370.1"/>
    <property type="molecule type" value="Genomic_DNA"/>
</dbReference>
<evidence type="ECO:0000313" key="3">
    <source>
        <dbReference type="Proteomes" id="UP001365846"/>
    </source>
</evidence>
<keyword evidence="1" id="KW-0812">Transmembrane</keyword>
<keyword evidence="1" id="KW-1133">Transmembrane helix</keyword>
<dbReference type="RefSeq" id="WP_340357636.1">
    <property type="nucleotide sequence ID" value="NZ_JBBKZU010000006.1"/>
</dbReference>
<feature type="transmembrane region" description="Helical" evidence="1">
    <location>
        <begin position="12"/>
        <end position="30"/>
    </location>
</feature>
<comment type="caution">
    <text evidence="2">The sequence shown here is derived from an EMBL/GenBank/DDBJ whole genome shotgun (WGS) entry which is preliminary data.</text>
</comment>
<dbReference type="Proteomes" id="UP001365846">
    <property type="component" value="Unassembled WGS sequence"/>
</dbReference>
<proteinExistence type="predicted"/>
<organism evidence="2 3">
    <name type="scientific">Variovorax ureilyticus</name>
    <dbReference type="NCBI Taxonomy" id="1836198"/>
    <lineage>
        <taxon>Bacteria</taxon>
        <taxon>Pseudomonadati</taxon>
        <taxon>Pseudomonadota</taxon>
        <taxon>Betaproteobacteria</taxon>
        <taxon>Burkholderiales</taxon>
        <taxon>Comamonadaceae</taxon>
        <taxon>Variovorax</taxon>
    </lineage>
</organism>
<keyword evidence="3" id="KW-1185">Reference proteome</keyword>
<accession>A0ABU8VFC8</accession>
<reference evidence="2 3" key="1">
    <citation type="submission" date="2024-03" db="EMBL/GenBank/DDBJ databases">
        <title>Novel species of the genus Variovorax.</title>
        <authorList>
            <person name="Liu Q."/>
            <person name="Xin Y.-H."/>
        </authorList>
    </citation>
    <scope>NUCLEOTIDE SEQUENCE [LARGE SCALE GENOMIC DNA]</scope>
    <source>
        <strain evidence="2 3">KACC 18899</strain>
    </source>
</reference>
<name>A0ABU8VFC8_9BURK</name>
<protein>
    <submittedName>
        <fullName evidence="2">Uncharacterized protein</fullName>
    </submittedName>
</protein>
<evidence type="ECO:0000313" key="2">
    <source>
        <dbReference type="EMBL" id="MEJ8812370.1"/>
    </source>
</evidence>
<sequence length="47" mass="5037">MGEAGGERHLVQTGWLAAAAVLLAGVFALYTRPAFLVAMIDQLWACF</sequence>
<keyword evidence="1" id="KW-0472">Membrane</keyword>
<evidence type="ECO:0000256" key="1">
    <source>
        <dbReference type="SAM" id="Phobius"/>
    </source>
</evidence>
<gene>
    <name evidence="2" type="ORF">WKW77_14895</name>
</gene>